<sequence>MNRDIAPILQEWPFDPDAANARVITGPNGEERIQLRVDLGLLQMHRDGRPDGLLVEGYESWLELHEARLLEHESEHSDEAPYQLETEDCAELVREAVQYYHRYVSFWKLKRYELCARDTDRNLRLILFVREHARHDRDKLQVEQWRPYVIMMHARAVATPLLDLKQHEAAVRVIDAGIERIREFLAQYGREADADQVNELRFLLRWREEVADDLGHQPGYRPSGADRPTDPAAKLRSALTIAIEQEDYEEAARLRDALRAFDEPQPPPS</sequence>
<accession>A0A5C5WED8</accession>
<evidence type="ECO:0000259" key="1">
    <source>
        <dbReference type="Pfam" id="PF02151"/>
    </source>
</evidence>
<gene>
    <name evidence="2" type="ORF">Pla111_06230</name>
</gene>
<proteinExistence type="predicted"/>
<dbReference type="EMBL" id="SJPH01000001">
    <property type="protein sequence ID" value="TWT48847.1"/>
    <property type="molecule type" value="Genomic_DNA"/>
</dbReference>
<dbReference type="InterPro" id="IPR001943">
    <property type="entry name" value="UVR_dom"/>
</dbReference>
<evidence type="ECO:0000313" key="3">
    <source>
        <dbReference type="Proteomes" id="UP000318995"/>
    </source>
</evidence>
<dbReference type="RefSeq" id="WP_146571212.1">
    <property type="nucleotide sequence ID" value="NZ_SJPH01000001.1"/>
</dbReference>
<dbReference type="Pfam" id="PF02151">
    <property type="entry name" value="UVR"/>
    <property type="match status" value="1"/>
</dbReference>
<evidence type="ECO:0000313" key="2">
    <source>
        <dbReference type="EMBL" id="TWT48847.1"/>
    </source>
</evidence>
<keyword evidence="3" id="KW-1185">Reference proteome</keyword>
<dbReference type="AlphaFoldDB" id="A0A5C5WED8"/>
<protein>
    <recommendedName>
        <fullName evidence="1">UVR domain-containing protein</fullName>
    </recommendedName>
</protein>
<dbReference type="Proteomes" id="UP000318995">
    <property type="component" value="Unassembled WGS sequence"/>
</dbReference>
<name>A0A5C5WED8_9BACT</name>
<dbReference type="OrthoDB" id="252502at2"/>
<organism evidence="2 3">
    <name type="scientific">Botrimarina hoheduenensis</name>
    <dbReference type="NCBI Taxonomy" id="2528000"/>
    <lineage>
        <taxon>Bacteria</taxon>
        <taxon>Pseudomonadati</taxon>
        <taxon>Planctomycetota</taxon>
        <taxon>Planctomycetia</taxon>
        <taxon>Pirellulales</taxon>
        <taxon>Lacipirellulaceae</taxon>
        <taxon>Botrimarina</taxon>
    </lineage>
</organism>
<feature type="domain" description="UVR" evidence="1">
    <location>
        <begin position="233"/>
        <end position="260"/>
    </location>
</feature>
<reference evidence="2 3" key="1">
    <citation type="submission" date="2019-02" db="EMBL/GenBank/DDBJ databases">
        <title>Deep-cultivation of Planctomycetes and their phenomic and genomic characterization uncovers novel biology.</title>
        <authorList>
            <person name="Wiegand S."/>
            <person name="Jogler M."/>
            <person name="Boedeker C."/>
            <person name="Pinto D."/>
            <person name="Vollmers J."/>
            <person name="Rivas-Marin E."/>
            <person name="Kohn T."/>
            <person name="Peeters S.H."/>
            <person name="Heuer A."/>
            <person name="Rast P."/>
            <person name="Oberbeckmann S."/>
            <person name="Bunk B."/>
            <person name="Jeske O."/>
            <person name="Meyerdierks A."/>
            <person name="Storesund J.E."/>
            <person name="Kallscheuer N."/>
            <person name="Luecker S."/>
            <person name="Lage O.M."/>
            <person name="Pohl T."/>
            <person name="Merkel B.J."/>
            <person name="Hornburger P."/>
            <person name="Mueller R.-W."/>
            <person name="Bruemmer F."/>
            <person name="Labrenz M."/>
            <person name="Spormann A.M."/>
            <person name="Op Den Camp H."/>
            <person name="Overmann J."/>
            <person name="Amann R."/>
            <person name="Jetten M.S.M."/>
            <person name="Mascher T."/>
            <person name="Medema M.H."/>
            <person name="Devos D.P."/>
            <person name="Kaster A.-K."/>
            <person name="Ovreas L."/>
            <person name="Rohde M."/>
            <person name="Galperin M.Y."/>
            <person name="Jogler C."/>
        </authorList>
    </citation>
    <scope>NUCLEOTIDE SEQUENCE [LARGE SCALE GENOMIC DNA]</scope>
    <source>
        <strain evidence="2 3">Pla111</strain>
    </source>
</reference>
<comment type="caution">
    <text evidence="2">The sequence shown here is derived from an EMBL/GenBank/DDBJ whole genome shotgun (WGS) entry which is preliminary data.</text>
</comment>